<dbReference type="SMART" id="SM00903">
    <property type="entry name" value="Flavin_Reduct"/>
    <property type="match status" value="1"/>
</dbReference>
<dbReference type="Proteomes" id="UP001595914">
    <property type="component" value="Unassembled WGS sequence"/>
</dbReference>
<dbReference type="Gene3D" id="2.30.110.10">
    <property type="entry name" value="Electron Transport, Fmn-binding Protein, Chain A"/>
    <property type="match status" value="1"/>
</dbReference>
<dbReference type="InterPro" id="IPR012349">
    <property type="entry name" value="Split_barrel_FMN-bd"/>
</dbReference>
<gene>
    <name evidence="6" type="ORF">ACFO6S_15410</name>
</gene>
<dbReference type="EMBL" id="JBHSFO010000009">
    <property type="protein sequence ID" value="MFC4605083.1"/>
    <property type="molecule type" value="Genomic_DNA"/>
</dbReference>
<keyword evidence="3" id="KW-0288">FMN</keyword>
<evidence type="ECO:0000256" key="1">
    <source>
        <dbReference type="ARBA" id="ARBA00001917"/>
    </source>
</evidence>
<comment type="similarity">
    <text evidence="4">Belongs to the flavoredoxin family.</text>
</comment>
<protein>
    <submittedName>
        <fullName evidence="6">Flavin reductase family protein</fullName>
        <ecNumber evidence="6">1.5.1.-</ecNumber>
    </submittedName>
</protein>
<feature type="domain" description="Flavin reductase like" evidence="5">
    <location>
        <begin position="21"/>
        <end position="169"/>
    </location>
</feature>
<keyword evidence="2" id="KW-0285">Flavoprotein</keyword>
<dbReference type="PANTHER" id="PTHR33798:SF5">
    <property type="entry name" value="FLAVIN REDUCTASE LIKE DOMAIN-CONTAINING PROTEIN"/>
    <property type="match status" value="1"/>
</dbReference>
<accession>A0ABV9FV15</accession>
<keyword evidence="7" id="KW-1185">Reference proteome</keyword>
<name>A0ABV9FV15_9NOCA</name>
<dbReference type="PANTHER" id="PTHR33798">
    <property type="entry name" value="FLAVOPROTEIN OXYGENASE"/>
    <property type="match status" value="1"/>
</dbReference>
<evidence type="ECO:0000256" key="3">
    <source>
        <dbReference type="ARBA" id="ARBA00022643"/>
    </source>
</evidence>
<dbReference type="Pfam" id="PF01613">
    <property type="entry name" value="Flavin_Reduct"/>
    <property type="match status" value="1"/>
</dbReference>
<comment type="caution">
    <text evidence="6">The sequence shown here is derived from an EMBL/GenBank/DDBJ whole genome shotgun (WGS) entry which is preliminary data.</text>
</comment>
<dbReference type="InterPro" id="IPR002563">
    <property type="entry name" value="Flavin_Rdtase-like_dom"/>
</dbReference>
<reference evidence="7" key="1">
    <citation type="journal article" date="2019" name="Int. J. Syst. Evol. Microbiol.">
        <title>The Global Catalogue of Microorganisms (GCM) 10K type strain sequencing project: providing services to taxonomists for standard genome sequencing and annotation.</title>
        <authorList>
            <consortium name="The Broad Institute Genomics Platform"/>
            <consortium name="The Broad Institute Genome Sequencing Center for Infectious Disease"/>
            <person name="Wu L."/>
            <person name="Ma J."/>
        </authorList>
    </citation>
    <scope>NUCLEOTIDE SEQUENCE [LARGE SCALE GENOMIC DNA]</scope>
    <source>
        <strain evidence="7">CCUG 54520</strain>
    </source>
</reference>
<keyword evidence="6" id="KW-0560">Oxidoreductase</keyword>
<evidence type="ECO:0000259" key="5">
    <source>
        <dbReference type="SMART" id="SM00903"/>
    </source>
</evidence>
<dbReference type="RefSeq" id="WP_378418403.1">
    <property type="nucleotide sequence ID" value="NZ_JBHSFO010000009.1"/>
</dbReference>
<evidence type="ECO:0000313" key="6">
    <source>
        <dbReference type="EMBL" id="MFC4605083.1"/>
    </source>
</evidence>
<evidence type="ECO:0000313" key="7">
    <source>
        <dbReference type="Proteomes" id="UP001595914"/>
    </source>
</evidence>
<dbReference type="SUPFAM" id="SSF50475">
    <property type="entry name" value="FMN-binding split barrel"/>
    <property type="match status" value="1"/>
</dbReference>
<organism evidence="6 7">
    <name type="scientific">Rhodococcus kronopolitis</name>
    <dbReference type="NCBI Taxonomy" id="1460226"/>
    <lineage>
        <taxon>Bacteria</taxon>
        <taxon>Bacillati</taxon>
        <taxon>Actinomycetota</taxon>
        <taxon>Actinomycetes</taxon>
        <taxon>Mycobacteriales</taxon>
        <taxon>Nocardiaceae</taxon>
        <taxon>Rhodococcus</taxon>
    </lineage>
</organism>
<proteinExistence type="inferred from homology"/>
<sequence length="198" mass="21032">MRTLFESDDLPADRMYRLLTASVLPRPIAWVSTRSAAGVTNLAPYSFFTVSSTAPPVVQFTSVTRKDSLRNIEETGEFVVNLATAALIDRINASSATFAADLSEFDEVGVTAEPSATVTPPRVAQSPIAIECGLHRVVEVGNSFVVMGAVRAISVRTDALAADGLPDFAALAPVSRLGRAEWGLPPEVRVLPRPGPPT</sequence>
<dbReference type="EC" id="1.5.1.-" evidence="6"/>
<evidence type="ECO:0000256" key="4">
    <source>
        <dbReference type="ARBA" id="ARBA00038054"/>
    </source>
</evidence>
<evidence type="ECO:0000256" key="2">
    <source>
        <dbReference type="ARBA" id="ARBA00022630"/>
    </source>
</evidence>
<dbReference type="GO" id="GO:0016491">
    <property type="term" value="F:oxidoreductase activity"/>
    <property type="evidence" value="ECO:0007669"/>
    <property type="project" value="UniProtKB-KW"/>
</dbReference>
<comment type="cofactor">
    <cofactor evidence="1">
        <name>FMN</name>
        <dbReference type="ChEBI" id="CHEBI:58210"/>
    </cofactor>
</comment>